<keyword evidence="5 6" id="KW-0378">Hydrolase</keyword>
<accession>T1L1D6</accession>
<evidence type="ECO:0000256" key="1">
    <source>
        <dbReference type="ARBA" id="ARBA00001013"/>
    </source>
</evidence>
<keyword evidence="11" id="KW-1185">Reference proteome</keyword>
<dbReference type="STRING" id="32264.T1L1D6"/>
<evidence type="ECO:0000256" key="6">
    <source>
        <dbReference type="RuleBase" id="RU361188"/>
    </source>
</evidence>
<feature type="domain" description="Glycosyl hydrolase family 30 TIM-barrel" evidence="8">
    <location>
        <begin position="116"/>
        <end position="465"/>
    </location>
</feature>
<reference evidence="11" key="1">
    <citation type="submission" date="2011-08" db="EMBL/GenBank/DDBJ databases">
        <authorList>
            <person name="Rombauts S."/>
        </authorList>
    </citation>
    <scope>NUCLEOTIDE SEQUENCE</scope>
    <source>
        <strain evidence="11">London</strain>
    </source>
</reference>
<feature type="domain" description="Glycosyl hydrolase family 30 beta sandwich" evidence="9">
    <location>
        <begin position="469"/>
        <end position="531"/>
    </location>
</feature>
<dbReference type="InterPro" id="IPR033453">
    <property type="entry name" value="Glyco_hydro_30_TIM-barrel"/>
</dbReference>
<keyword evidence="4 7" id="KW-0732">Signal</keyword>
<dbReference type="GO" id="GO:0016020">
    <property type="term" value="C:membrane"/>
    <property type="evidence" value="ECO:0007669"/>
    <property type="project" value="GOC"/>
</dbReference>
<dbReference type="InterPro" id="IPR033452">
    <property type="entry name" value="GH30_C"/>
</dbReference>
<dbReference type="InterPro" id="IPR001139">
    <property type="entry name" value="Glyco_hydro_30"/>
</dbReference>
<dbReference type="GO" id="GO:0006680">
    <property type="term" value="P:glucosylceramide catabolic process"/>
    <property type="evidence" value="ECO:0007669"/>
    <property type="project" value="TreeGrafter"/>
</dbReference>
<evidence type="ECO:0000313" key="11">
    <source>
        <dbReference type="Proteomes" id="UP000015104"/>
    </source>
</evidence>
<comment type="similarity">
    <text evidence="2 6">Belongs to the glycosyl hydrolase 30 family.</text>
</comment>
<dbReference type="Pfam" id="PF02055">
    <property type="entry name" value="Glyco_hydro_30"/>
    <property type="match status" value="1"/>
</dbReference>
<dbReference type="OrthoDB" id="9117723at2759"/>
<dbReference type="EnsemblMetazoa" id="tetur31g01370.1">
    <property type="protein sequence ID" value="tetur31g01370.1"/>
    <property type="gene ID" value="tetur31g01370"/>
</dbReference>
<dbReference type="GO" id="GO:0004348">
    <property type="term" value="F:glucosylceramidase activity"/>
    <property type="evidence" value="ECO:0007669"/>
    <property type="project" value="UniProtKB-EC"/>
</dbReference>
<dbReference type="AlphaFoldDB" id="T1L1D6"/>
<dbReference type="PRINTS" id="PR00843">
    <property type="entry name" value="GLHYDRLASE30"/>
</dbReference>
<keyword evidence="6" id="KW-0443">Lipid metabolism</keyword>
<name>T1L1D6_TETUR</name>
<dbReference type="HOGENOM" id="CLU_014379_1_2_1"/>
<comment type="catalytic activity">
    <reaction evidence="1">
        <text>a beta-D-glucosyl-(1&lt;-&gt;1')-N-acylsphing-4-enine + H2O = an N-acylsphing-4-enine + D-glucose</text>
        <dbReference type="Rhea" id="RHEA:13269"/>
        <dbReference type="ChEBI" id="CHEBI:4167"/>
        <dbReference type="ChEBI" id="CHEBI:15377"/>
        <dbReference type="ChEBI" id="CHEBI:22801"/>
        <dbReference type="ChEBI" id="CHEBI:52639"/>
        <dbReference type="EC" id="3.2.1.45"/>
    </reaction>
    <physiologicalReaction direction="left-to-right" evidence="1">
        <dbReference type="Rhea" id="RHEA:13270"/>
    </physiologicalReaction>
</comment>
<organism evidence="10 11">
    <name type="scientific">Tetranychus urticae</name>
    <name type="common">Two-spotted spider mite</name>
    <dbReference type="NCBI Taxonomy" id="32264"/>
    <lineage>
        <taxon>Eukaryota</taxon>
        <taxon>Metazoa</taxon>
        <taxon>Ecdysozoa</taxon>
        <taxon>Arthropoda</taxon>
        <taxon>Chelicerata</taxon>
        <taxon>Arachnida</taxon>
        <taxon>Acari</taxon>
        <taxon>Acariformes</taxon>
        <taxon>Trombidiformes</taxon>
        <taxon>Prostigmata</taxon>
        <taxon>Eleutherengona</taxon>
        <taxon>Raphignathae</taxon>
        <taxon>Tetranychoidea</taxon>
        <taxon>Tetranychidae</taxon>
        <taxon>Tetranychus</taxon>
    </lineage>
</organism>
<reference evidence="10" key="2">
    <citation type="submission" date="2015-06" db="UniProtKB">
        <authorList>
            <consortium name="EnsemblMetazoa"/>
        </authorList>
    </citation>
    <scope>IDENTIFICATION</scope>
</reference>
<dbReference type="KEGG" id="tut:107369288"/>
<feature type="chain" id="PRO_5004582098" description="Glucosylceramidase" evidence="7">
    <location>
        <begin position="29"/>
        <end position="539"/>
    </location>
</feature>
<dbReference type="EMBL" id="CAEY01000891">
    <property type="status" value="NOT_ANNOTATED_CDS"/>
    <property type="molecule type" value="Genomic_DNA"/>
</dbReference>
<dbReference type="Pfam" id="PF17189">
    <property type="entry name" value="Glyco_hydro_30C"/>
    <property type="match status" value="1"/>
</dbReference>
<dbReference type="PANTHER" id="PTHR11069:SF23">
    <property type="entry name" value="LYSOSOMAL ACID GLUCOSYLCERAMIDASE"/>
    <property type="match status" value="1"/>
</dbReference>
<dbReference type="SUPFAM" id="SSF51011">
    <property type="entry name" value="Glycosyl hydrolase domain"/>
    <property type="match status" value="1"/>
</dbReference>
<sequence length="539" mass="60894">MASSIGSYVFVSLTYLICFHQLISIVSSCALRKFNRNSYVCVCDESYCDSLIEIESPPSGYIHMYETSKDGLRFHKSSIRLVDPESISAINESPILFGSISTITITLNPLQKYQSIEGFGGAITDAAGINIHSLSNRMGESVIRDCFGPDGLEYSLARIPIGSTESSTRDYSLAENPSNQLDDFDLADEDIWYKIPVIDKAKTLKPNLKLIASPWNAPTWMVDLRKGRPDKAPLKADSNGRYYKLWALYIVKFLQAYKSHGIDFWALTSGNKPFSSFNANGPNGIPMYPYQLKSFIESDLGPLLNQSGFNRDTLKLLILDDSISLTNYFWIPLTIDDPLTRRFVSGFAFHWYKNDATTRYILDYLHFKYPHQLMLSTEAAEGYRPGEERVSLGDWKRAENYGLDIIRDINHWANGWIESNIALDMIGGPSKSRRFQDSPIIINALHNEYYKQPTFYLLAHFTKFLGPKSVRIGHTTDTSNENVHILTMINHEGLLVVIVLNTSENQVELRIKGFDGGMVWQTISAKTIQTYIGQAPIKS</sequence>
<feature type="signal peptide" evidence="7">
    <location>
        <begin position="1"/>
        <end position="28"/>
    </location>
</feature>
<evidence type="ECO:0000256" key="5">
    <source>
        <dbReference type="ARBA" id="ARBA00022801"/>
    </source>
</evidence>
<evidence type="ECO:0000313" key="10">
    <source>
        <dbReference type="EnsemblMetazoa" id="tetur31g01370.1"/>
    </source>
</evidence>
<evidence type="ECO:0000256" key="4">
    <source>
        <dbReference type="ARBA" id="ARBA00022729"/>
    </source>
</evidence>
<dbReference type="EC" id="3.2.1.45" evidence="3 6"/>
<gene>
    <name evidence="10" type="primary">107369288</name>
</gene>
<evidence type="ECO:0000256" key="7">
    <source>
        <dbReference type="SAM" id="SignalP"/>
    </source>
</evidence>
<dbReference type="eggNOG" id="KOG2566">
    <property type="taxonomic scope" value="Eukaryota"/>
</dbReference>
<dbReference type="SUPFAM" id="SSF51445">
    <property type="entry name" value="(Trans)glycosidases"/>
    <property type="match status" value="1"/>
</dbReference>
<dbReference type="Gene3D" id="3.20.20.80">
    <property type="entry name" value="Glycosidases"/>
    <property type="match status" value="1"/>
</dbReference>
<dbReference type="InterPro" id="IPR017853">
    <property type="entry name" value="GH"/>
</dbReference>
<keyword evidence="6" id="KW-0326">Glycosidase</keyword>
<protein>
    <recommendedName>
        <fullName evidence="3 6">Glucosylceramidase</fullName>
        <ecNumber evidence="3 6">3.2.1.45</ecNumber>
    </recommendedName>
</protein>
<evidence type="ECO:0000259" key="8">
    <source>
        <dbReference type="Pfam" id="PF02055"/>
    </source>
</evidence>
<dbReference type="Proteomes" id="UP000015104">
    <property type="component" value="Unassembled WGS sequence"/>
</dbReference>
<keyword evidence="6" id="KW-0746">Sphingolipid metabolism</keyword>
<evidence type="ECO:0000256" key="3">
    <source>
        <dbReference type="ARBA" id="ARBA00012658"/>
    </source>
</evidence>
<dbReference type="PANTHER" id="PTHR11069">
    <property type="entry name" value="GLUCOSYLCERAMIDASE"/>
    <property type="match status" value="1"/>
</dbReference>
<dbReference type="OMA" id="DEDIWYK"/>
<evidence type="ECO:0000256" key="2">
    <source>
        <dbReference type="ARBA" id="ARBA00005382"/>
    </source>
</evidence>
<proteinExistence type="inferred from homology"/>
<evidence type="ECO:0000259" key="9">
    <source>
        <dbReference type="Pfam" id="PF17189"/>
    </source>
</evidence>